<proteinExistence type="inferred from homology"/>
<protein>
    <submittedName>
        <fullName evidence="2">Enoyl-Hydratase AKT3-1</fullName>
    </submittedName>
</protein>
<dbReference type="Gene3D" id="3.90.226.10">
    <property type="entry name" value="2-enoyl-CoA Hydratase, Chain A, domain 1"/>
    <property type="match status" value="1"/>
</dbReference>
<evidence type="ECO:0000313" key="3">
    <source>
        <dbReference type="Proteomes" id="UP000785200"/>
    </source>
</evidence>
<accession>A0A9P7AVA8</accession>
<sequence>MKLDRLSAHQAFTDQMADSLITAYDMMSSDPRVRAIVLTSADTTNKFFCAGMDFNAEHRQNSGEKMYLDTGGQVSIAMQRCTKPIVVAINGAAVGVGITMTLPANIRVASKHAKCGFVFGRRGLCMEACSSFFLPRLVGTSRAMHLITTGAVYPASHKLLDGLFSEIVEPEQVVPTALKIADDIAANVSIVSVKVMKDLIFHDPRSPEEANLLESKIFHDMVRGKDAQEGVQSFLIKRQPEFKGTMEEDAPRMWPWWTSVDVKAEISI</sequence>
<name>A0A9P7AVA8_9HELO</name>
<dbReference type="CDD" id="cd06558">
    <property type="entry name" value="crotonase-like"/>
    <property type="match status" value="1"/>
</dbReference>
<dbReference type="SUPFAM" id="SSF52096">
    <property type="entry name" value="ClpP/crotonase"/>
    <property type="match status" value="1"/>
</dbReference>
<dbReference type="AlphaFoldDB" id="A0A9P7AVA8"/>
<dbReference type="OrthoDB" id="2018133at2759"/>
<dbReference type="InterPro" id="IPR014748">
    <property type="entry name" value="Enoyl-CoA_hydra_C"/>
</dbReference>
<keyword evidence="3" id="KW-1185">Reference proteome</keyword>
<gene>
    <name evidence="2" type="ORF">D0Z07_6542</name>
</gene>
<dbReference type="PANTHER" id="PTHR43684:SF4">
    <property type="entry name" value="ENOYL-COA HYDRATASE_ISOMERASE FAMILY PROTEIN (AFU_ORTHOLOGUE AFUA_1G01890)"/>
    <property type="match status" value="1"/>
</dbReference>
<comment type="caution">
    <text evidence="2">The sequence shown here is derived from an EMBL/GenBank/DDBJ whole genome shotgun (WGS) entry which is preliminary data.</text>
</comment>
<dbReference type="Pfam" id="PF00378">
    <property type="entry name" value="ECH_1"/>
    <property type="match status" value="1"/>
</dbReference>
<evidence type="ECO:0000256" key="1">
    <source>
        <dbReference type="ARBA" id="ARBA00005254"/>
    </source>
</evidence>
<dbReference type="Proteomes" id="UP000785200">
    <property type="component" value="Unassembled WGS sequence"/>
</dbReference>
<dbReference type="InterPro" id="IPR051053">
    <property type="entry name" value="ECH/Chromodomain_protein"/>
</dbReference>
<dbReference type="PANTHER" id="PTHR43684">
    <property type="match status" value="1"/>
</dbReference>
<dbReference type="InterPro" id="IPR029045">
    <property type="entry name" value="ClpP/crotonase-like_dom_sf"/>
</dbReference>
<evidence type="ECO:0000313" key="2">
    <source>
        <dbReference type="EMBL" id="KAG0647533.1"/>
    </source>
</evidence>
<comment type="similarity">
    <text evidence="1">Belongs to the enoyl-CoA hydratase/isomerase family.</text>
</comment>
<dbReference type="InterPro" id="IPR001753">
    <property type="entry name" value="Enoyl-CoA_hydra/iso"/>
</dbReference>
<dbReference type="Gene3D" id="1.10.12.10">
    <property type="entry name" value="Lyase 2-enoyl-coa Hydratase, Chain A, domain 2"/>
    <property type="match status" value="1"/>
</dbReference>
<organism evidence="2 3">
    <name type="scientific">Hyphodiscus hymeniophilus</name>
    <dbReference type="NCBI Taxonomy" id="353542"/>
    <lineage>
        <taxon>Eukaryota</taxon>
        <taxon>Fungi</taxon>
        <taxon>Dikarya</taxon>
        <taxon>Ascomycota</taxon>
        <taxon>Pezizomycotina</taxon>
        <taxon>Leotiomycetes</taxon>
        <taxon>Helotiales</taxon>
        <taxon>Hyphodiscaceae</taxon>
        <taxon>Hyphodiscus</taxon>
    </lineage>
</organism>
<reference evidence="2" key="1">
    <citation type="submission" date="2019-07" db="EMBL/GenBank/DDBJ databases">
        <title>Hyphodiscus hymeniophilus genome sequencing and assembly.</title>
        <authorList>
            <person name="Kramer G."/>
            <person name="Nodwell J."/>
        </authorList>
    </citation>
    <scope>NUCLEOTIDE SEQUENCE</scope>
    <source>
        <strain evidence="2">ATCC 34498</strain>
    </source>
</reference>
<dbReference type="EMBL" id="VNKQ01000012">
    <property type="protein sequence ID" value="KAG0647533.1"/>
    <property type="molecule type" value="Genomic_DNA"/>
</dbReference>